<dbReference type="AlphaFoldDB" id="K2QVG4"/>
<dbReference type="EMBL" id="AHHD01000387">
    <property type="protein sequence ID" value="EKG13691.1"/>
    <property type="molecule type" value="Genomic_DNA"/>
</dbReference>
<gene>
    <name evidence="1" type="ORF">MPH_09157</name>
</gene>
<dbReference type="VEuPathDB" id="FungiDB:MPH_09157"/>
<sequence length="237" mass="26304">MHRACNRSFASPPGYGKCSRRHLIGSNTLAVQGLPCSRRWLSRRPANLLAQVFRVVGVKRDCVRVAHGSAIWGAHGGLSVAPMVVHTYMHASGNAPLRWFLVEASFAAFRRRCCGRRLPKQSLHERQTADMAFEWLRHETDCRLCALKSVSEEIRAGRCSVLSVQSINPVSLVSMFRCKTAFLRRANGLGPAAQISHICCQLLPTACFNGEPKSRRVSGALFMPHWIRVAGLRGQQS</sequence>
<evidence type="ECO:0000313" key="1">
    <source>
        <dbReference type="EMBL" id="EKG13691.1"/>
    </source>
</evidence>
<dbReference type="Proteomes" id="UP000007129">
    <property type="component" value="Unassembled WGS sequence"/>
</dbReference>
<comment type="caution">
    <text evidence="1">The sequence shown here is derived from an EMBL/GenBank/DDBJ whole genome shotgun (WGS) entry which is preliminary data.</text>
</comment>
<accession>K2QVG4</accession>
<organism evidence="1 2">
    <name type="scientific">Macrophomina phaseolina (strain MS6)</name>
    <name type="common">Charcoal rot fungus</name>
    <dbReference type="NCBI Taxonomy" id="1126212"/>
    <lineage>
        <taxon>Eukaryota</taxon>
        <taxon>Fungi</taxon>
        <taxon>Dikarya</taxon>
        <taxon>Ascomycota</taxon>
        <taxon>Pezizomycotina</taxon>
        <taxon>Dothideomycetes</taxon>
        <taxon>Dothideomycetes incertae sedis</taxon>
        <taxon>Botryosphaeriales</taxon>
        <taxon>Botryosphaeriaceae</taxon>
        <taxon>Macrophomina</taxon>
    </lineage>
</organism>
<dbReference type="InParanoid" id="K2QVG4"/>
<evidence type="ECO:0000313" key="2">
    <source>
        <dbReference type="Proteomes" id="UP000007129"/>
    </source>
</evidence>
<proteinExistence type="predicted"/>
<name>K2QVG4_MACPH</name>
<dbReference type="HOGENOM" id="CLU_1170832_0_0_1"/>
<reference evidence="1 2" key="1">
    <citation type="journal article" date="2012" name="BMC Genomics">
        <title>Tools to kill: Genome of one of the most destructive plant pathogenic fungi Macrophomina phaseolina.</title>
        <authorList>
            <person name="Islam M.S."/>
            <person name="Haque M.S."/>
            <person name="Islam M.M."/>
            <person name="Emdad E.M."/>
            <person name="Halim A."/>
            <person name="Hossen Q.M.M."/>
            <person name="Hossain M.Z."/>
            <person name="Ahmed B."/>
            <person name="Rahim S."/>
            <person name="Rahman M.S."/>
            <person name="Alam M.M."/>
            <person name="Hou S."/>
            <person name="Wan X."/>
            <person name="Saito J.A."/>
            <person name="Alam M."/>
        </authorList>
    </citation>
    <scope>NUCLEOTIDE SEQUENCE [LARGE SCALE GENOMIC DNA]</scope>
    <source>
        <strain evidence="1 2">MS6</strain>
    </source>
</reference>
<protein>
    <submittedName>
        <fullName evidence="1">Uncharacterized protein</fullName>
    </submittedName>
</protein>